<reference evidence="3" key="1">
    <citation type="submission" date="2017-09" db="EMBL/GenBank/DDBJ databases">
        <title>Depth-based differentiation of microbial function through sediment-hosted aquifers and enrichment of novel symbionts in the deep terrestrial subsurface.</title>
        <authorList>
            <person name="Probst A.J."/>
            <person name="Ladd B."/>
            <person name="Jarett J.K."/>
            <person name="Geller-Mcgrath D.E."/>
            <person name="Sieber C.M.K."/>
            <person name="Emerson J.B."/>
            <person name="Anantharaman K."/>
            <person name="Thomas B.C."/>
            <person name="Malmstrom R."/>
            <person name="Stieglmeier M."/>
            <person name="Klingl A."/>
            <person name="Woyke T."/>
            <person name="Ryan C.M."/>
            <person name="Banfield J.F."/>
        </authorList>
    </citation>
    <scope>NUCLEOTIDE SEQUENCE [LARGE SCALE GENOMIC DNA]</scope>
</reference>
<gene>
    <name evidence="2" type="ORF">COT69_03020</name>
</gene>
<feature type="transmembrane region" description="Helical" evidence="1">
    <location>
        <begin position="12"/>
        <end position="30"/>
    </location>
</feature>
<organism evidence="2 3">
    <name type="scientific">candidate division WWE3 bacterium CG09_land_8_20_14_0_10_39_24</name>
    <dbReference type="NCBI Taxonomy" id="1975088"/>
    <lineage>
        <taxon>Bacteria</taxon>
        <taxon>Katanobacteria</taxon>
    </lineage>
</organism>
<comment type="caution">
    <text evidence="2">The sequence shown here is derived from an EMBL/GenBank/DDBJ whole genome shotgun (WGS) entry which is preliminary data.</text>
</comment>
<accession>A0A2H0WIZ6</accession>
<keyword evidence="1" id="KW-0812">Transmembrane</keyword>
<proteinExistence type="predicted"/>
<evidence type="ECO:0000256" key="1">
    <source>
        <dbReference type="SAM" id="Phobius"/>
    </source>
</evidence>
<sequence length="321" mass="35710">MDSIVKKSIIRGIIGGFILLAFYFGVLTLANSFSHSVSQFNLLWYWILTLVIGFSIQVGLWFYVHSKIKENKVKGITGEVAATGGISAGSMIACCAHHLVDVLPILGLSALFLFLAEYQVFFLALGVLSNIIGVIFMLEIMKKSSLYKENSFVSRFFNFDIKKVKHGAIAGALVILIFLFFGIKDDISINKKNTAVASNPAVNNQQNSVVQPINLSSRSNSGGNLSIEITPTNFSFTEPLKFQVAFNTHQGDLDFDLTKQAFLIDDQNNKYQPLEWQGGQGGHHLSGKLIFPSLKEMTKKIKLVINNIYGIKERVFEWDLE</sequence>
<dbReference type="EMBL" id="PEZN01000042">
    <property type="protein sequence ID" value="PIS12632.1"/>
    <property type="molecule type" value="Genomic_DNA"/>
</dbReference>
<name>A0A2H0WIZ6_UNCKA</name>
<evidence type="ECO:0000313" key="2">
    <source>
        <dbReference type="EMBL" id="PIS12632.1"/>
    </source>
</evidence>
<feature type="transmembrane region" description="Helical" evidence="1">
    <location>
        <begin position="164"/>
        <end position="183"/>
    </location>
</feature>
<dbReference type="AlphaFoldDB" id="A0A2H0WIZ6"/>
<protein>
    <submittedName>
        <fullName evidence="2">Uncharacterized protein</fullName>
    </submittedName>
</protein>
<keyword evidence="1" id="KW-1133">Transmembrane helix</keyword>
<keyword evidence="1" id="KW-0472">Membrane</keyword>
<evidence type="ECO:0000313" key="3">
    <source>
        <dbReference type="Proteomes" id="UP000230787"/>
    </source>
</evidence>
<feature type="transmembrane region" description="Helical" evidence="1">
    <location>
        <begin position="42"/>
        <end position="64"/>
    </location>
</feature>
<feature type="transmembrane region" description="Helical" evidence="1">
    <location>
        <begin position="120"/>
        <end position="138"/>
    </location>
</feature>
<dbReference type="Proteomes" id="UP000230787">
    <property type="component" value="Unassembled WGS sequence"/>
</dbReference>